<accession>A0ABR2M494</accession>
<evidence type="ECO:0000313" key="2">
    <source>
        <dbReference type="EMBL" id="KAK8958858.1"/>
    </source>
</evidence>
<dbReference type="EMBL" id="JBBWWR010000012">
    <property type="protein sequence ID" value="KAK8958858.1"/>
    <property type="molecule type" value="Genomic_DNA"/>
</dbReference>
<gene>
    <name evidence="2" type="ORF">KSP40_PGU009918</name>
</gene>
<organism evidence="2 3">
    <name type="scientific">Platanthera guangdongensis</name>
    <dbReference type="NCBI Taxonomy" id="2320717"/>
    <lineage>
        <taxon>Eukaryota</taxon>
        <taxon>Viridiplantae</taxon>
        <taxon>Streptophyta</taxon>
        <taxon>Embryophyta</taxon>
        <taxon>Tracheophyta</taxon>
        <taxon>Spermatophyta</taxon>
        <taxon>Magnoliopsida</taxon>
        <taxon>Liliopsida</taxon>
        <taxon>Asparagales</taxon>
        <taxon>Orchidaceae</taxon>
        <taxon>Orchidoideae</taxon>
        <taxon>Orchideae</taxon>
        <taxon>Orchidinae</taxon>
        <taxon>Platanthera</taxon>
    </lineage>
</organism>
<feature type="compositionally biased region" description="Basic and acidic residues" evidence="1">
    <location>
        <begin position="101"/>
        <end position="117"/>
    </location>
</feature>
<sequence length="130" mass="14255">MYLKKAGGIADIVANEALRGDSNLVLMDGGLRPRLLHSLVSIHGCRAAVRPLSPSAVQACPLPPPPAVCCLPPAAGESLSSVTIFSRSRCDEKEIWWKDKKSATERRTHCNKEEARRRGYSKKKAHRPRG</sequence>
<protein>
    <submittedName>
        <fullName evidence="2">Uncharacterized protein</fullName>
    </submittedName>
</protein>
<feature type="compositionally biased region" description="Basic residues" evidence="1">
    <location>
        <begin position="118"/>
        <end position="130"/>
    </location>
</feature>
<comment type="caution">
    <text evidence="2">The sequence shown here is derived from an EMBL/GenBank/DDBJ whole genome shotgun (WGS) entry which is preliminary data.</text>
</comment>
<evidence type="ECO:0000313" key="3">
    <source>
        <dbReference type="Proteomes" id="UP001412067"/>
    </source>
</evidence>
<name>A0ABR2M494_9ASPA</name>
<feature type="region of interest" description="Disordered" evidence="1">
    <location>
        <begin position="101"/>
        <end position="130"/>
    </location>
</feature>
<proteinExistence type="predicted"/>
<reference evidence="2 3" key="1">
    <citation type="journal article" date="2022" name="Nat. Plants">
        <title>Genomes of leafy and leafless Platanthera orchids illuminate the evolution of mycoheterotrophy.</title>
        <authorList>
            <person name="Li M.H."/>
            <person name="Liu K.W."/>
            <person name="Li Z."/>
            <person name="Lu H.C."/>
            <person name="Ye Q.L."/>
            <person name="Zhang D."/>
            <person name="Wang J.Y."/>
            <person name="Li Y.F."/>
            <person name="Zhong Z.M."/>
            <person name="Liu X."/>
            <person name="Yu X."/>
            <person name="Liu D.K."/>
            <person name="Tu X.D."/>
            <person name="Liu B."/>
            <person name="Hao Y."/>
            <person name="Liao X.Y."/>
            <person name="Jiang Y.T."/>
            <person name="Sun W.H."/>
            <person name="Chen J."/>
            <person name="Chen Y.Q."/>
            <person name="Ai Y."/>
            <person name="Zhai J.W."/>
            <person name="Wu S.S."/>
            <person name="Zhou Z."/>
            <person name="Hsiao Y.Y."/>
            <person name="Wu W.L."/>
            <person name="Chen Y.Y."/>
            <person name="Lin Y.F."/>
            <person name="Hsu J.L."/>
            <person name="Li C.Y."/>
            <person name="Wang Z.W."/>
            <person name="Zhao X."/>
            <person name="Zhong W.Y."/>
            <person name="Ma X.K."/>
            <person name="Ma L."/>
            <person name="Huang J."/>
            <person name="Chen G.Z."/>
            <person name="Huang M.Z."/>
            <person name="Huang L."/>
            <person name="Peng D.H."/>
            <person name="Luo Y.B."/>
            <person name="Zou S.Q."/>
            <person name="Chen S.P."/>
            <person name="Lan S."/>
            <person name="Tsai W.C."/>
            <person name="Van de Peer Y."/>
            <person name="Liu Z.J."/>
        </authorList>
    </citation>
    <scope>NUCLEOTIDE SEQUENCE [LARGE SCALE GENOMIC DNA]</scope>
    <source>
        <strain evidence="2">Lor288</strain>
    </source>
</reference>
<dbReference type="Proteomes" id="UP001412067">
    <property type="component" value="Unassembled WGS sequence"/>
</dbReference>
<evidence type="ECO:0000256" key="1">
    <source>
        <dbReference type="SAM" id="MobiDB-lite"/>
    </source>
</evidence>
<keyword evidence="3" id="KW-1185">Reference proteome</keyword>